<sequence>MSGLVRARSRAGPTPAAGAAWADFSASAIVTTGRNVIDMSSTTQKWSSIAAMTAVAVGSQLDPATALADLHNVTYIARIDGVAPGSQATFMLNGGQTATAPLSPMPGNVFEANEVLADPQQAGMQVVLHWPYSANVHCEIDVDDNVAAQVDQFVRPKQGNSDLMSGVLQCGAPLPGN</sequence>
<protein>
    <submittedName>
        <fullName evidence="1">Uncharacterized protein</fullName>
    </submittedName>
</protein>
<evidence type="ECO:0000313" key="2">
    <source>
        <dbReference type="Proteomes" id="UP000273307"/>
    </source>
</evidence>
<reference evidence="1 2" key="1">
    <citation type="submission" date="2018-09" db="EMBL/GenBank/DDBJ databases">
        <authorList>
            <person name="Tagini F."/>
        </authorList>
    </citation>
    <scope>NUCLEOTIDE SEQUENCE [LARGE SCALE GENOMIC DNA]</scope>
    <source>
        <strain evidence="1 2">MK136</strain>
    </source>
</reference>
<organism evidence="1 2">
    <name type="scientific">Mycobacterium attenuatum</name>
    <dbReference type="NCBI Taxonomy" id="2341086"/>
    <lineage>
        <taxon>Bacteria</taxon>
        <taxon>Bacillati</taxon>
        <taxon>Actinomycetota</taxon>
        <taxon>Actinomycetes</taxon>
        <taxon>Mycobacteriales</taxon>
        <taxon>Mycobacteriaceae</taxon>
        <taxon>Mycobacterium</taxon>
    </lineage>
</organism>
<dbReference type="EMBL" id="UPHP01000057">
    <property type="protein sequence ID" value="VBA38492.1"/>
    <property type="molecule type" value="Genomic_DNA"/>
</dbReference>
<dbReference type="Proteomes" id="UP000273307">
    <property type="component" value="Unassembled WGS sequence"/>
</dbReference>
<evidence type="ECO:0000313" key="1">
    <source>
        <dbReference type="EMBL" id="VBA38492.1"/>
    </source>
</evidence>
<keyword evidence="2" id="KW-1185">Reference proteome</keyword>
<accession>A0A498Q1R9</accession>
<dbReference type="AlphaFoldDB" id="A0A498Q1R9"/>
<proteinExistence type="predicted"/>
<name>A0A498Q1R9_9MYCO</name>
<gene>
    <name evidence="1" type="ORF">LAUMK136_02513</name>
</gene>